<organism evidence="13 14">
    <name type="scientific">Galendromus occidentalis</name>
    <name type="common">western predatory mite</name>
    <dbReference type="NCBI Taxonomy" id="34638"/>
    <lineage>
        <taxon>Eukaryota</taxon>
        <taxon>Metazoa</taxon>
        <taxon>Ecdysozoa</taxon>
        <taxon>Arthropoda</taxon>
        <taxon>Chelicerata</taxon>
        <taxon>Arachnida</taxon>
        <taxon>Acari</taxon>
        <taxon>Parasitiformes</taxon>
        <taxon>Mesostigmata</taxon>
        <taxon>Gamasina</taxon>
        <taxon>Phytoseioidea</taxon>
        <taxon>Phytoseiidae</taxon>
        <taxon>Typhlodrominae</taxon>
        <taxon>Galendromus</taxon>
    </lineage>
</organism>
<evidence type="ECO:0000256" key="1">
    <source>
        <dbReference type="ARBA" id="ARBA00012513"/>
    </source>
</evidence>
<dbReference type="SUPFAM" id="SSF56112">
    <property type="entry name" value="Protein kinase-like (PK-like)"/>
    <property type="match status" value="1"/>
</dbReference>
<keyword evidence="3" id="KW-0723">Serine/threonine-protein kinase</keyword>
<evidence type="ECO:0000256" key="2">
    <source>
        <dbReference type="ARBA" id="ARBA00022148"/>
    </source>
</evidence>
<evidence type="ECO:0000313" key="13">
    <source>
        <dbReference type="Proteomes" id="UP000694867"/>
    </source>
</evidence>
<name>A0AAJ7SEM4_9ACAR</name>
<proteinExistence type="predicted"/>
<gene>
    <name evidence="14" type="primary">LOC108864207</name>
</gene>
<evidence type="ECO:0000256" key="8">
    <source>
        <dbReference type="ARBA" id="ARBA00033099"/>
    </source>
</evidence>
<protein>
    <recommendedName>
        <fullName evidence="2">Serine/threonine-protein kinase greatwall</fullName>
        <ecNumber evidence="1">2.7.11.1</ecNumber>
    </recommendedName>
    <alternativeName>
        <fullName evidence="8">Microtubule-associated serine/threonine-protein kinase-like</fullName>
    </alternativeName>
</protein>
<dbReference type="EC" id="2.7.11.1" evidence="1"/>
<dbReference type="KEGG" id="goe:108864207"/>
<dbReference type="Proteomes" id="UP000694867">
    <property type="component" value="Unplaced"/>
</dbReference>
<evidence type="ECO:0000256" key="9">
    <source>
        <dbReference type="ARBA" id="ARBA00047899"/>
    </source>
</evidence>
<keyword evidence="6 14" id="KW-0418">Kinase</keyword>
<dbReference type="PANTHER" id="PTHR24356:SF1">
    <property type="entry name" value="SERINE_THREONINE-PROTEIN KINASE GREATWALL"/>
    <property type="match status" value="1"/>
</dbReference>
<comment type="catalytic activity">
    <reaction evidence="10">
        <text>L-seryl-[protein] + ATP = O-phospho-L-seryl-[protein] + ADP + H(+)</text>
        <dbReference type="Rhea" id="RHEA:17989"/>
        <dbReference type="Rhea" id="RHEA-COMP:9863"/>
        <dbReference type="Rhea" id="RHEA-COMP:11604"/>
        <dbReference type="ChEBI" id="CHEBI:15378"/>
        <dbReference type="ChEBI" id="CHEBI:29999"/>
        <dbReference type="ChEBI" id="CHEBI:30616"/>
        <dbReference type="ChEBI" id="CHEBI:83421"/>
        <dbReference type="ChEBI" id="CHEBI:456216"/>
        <dbReference type="EC" id="2.7.11.1"/>
    </reaction>
</comment>
<keyword evidence="5 11" id="KW-0547">Nucleotide-binding</keyword>
<dbReference type="GO" id="GO:0035556">
    <property type="term" value="P:intracellular signal transduction"/>
    <property type="evidence" value="ECO:0007669"/>
    <property type="project" value="TreeGrafter"/>
</dbReference>
<comment type="catalytic activity">
    <reaction evidence="9">
        <text>L-threonyl-[protein] + ATP = O-phospho-L-threonyl-[protein] + ADP + H(+)</text>
        <dbReference type="Rhea" id="RHEA:46608"/>
        <dbReference type="Rhea" id="RHEA-COMP:11060"/>
        <dbReference type="Rhea" id="RHEA-COMP:11605"/>
        <dbReference type="ChEBI" id="CHEBI:15378"/>
        <dbReference type="ChEBI" id="CHEBI:30013"/>
        <dbReference type="ChEBI" id="CHEBI:30616"/>
        <dbReference type="ChEBI" id="CHEBI:61977"/>
        <dbReference type="ChEBI" id="CHEBI:456216"/>
        <dbReference type="EC" id="2.7.11.1"/>
    </reaction>
</comment>
<dbReference type="GO" id="GO:0005524">
    <property type="term" value="F:ATP binding"/>
    <property type="evidence" value="ECO:0007669"/>
    <property type="project" value="UniProtKB-UniRule"/>
</dbReference>
<evidence type="ECO:0000256" key="3">
    <source>
        <dbReference type="ARBA" id="ARBA00022527"/>
    </source>
</evidence>
<evidence type="ECO:0000256" key="10">
    <source>
        <dbReference type="ARBA" id="ARBA00048679"/>
    </source>
</evidence>
<dbReference type="InterPro" id="IPR017441">
    <property type="entry name" value="Protein_kinase_ATP_BS"/>
</dbReference>
<dbReference type="Gene3D" id="1.10.510.10">
    <property type="entry name" value="Transferase(Phosphotransferase) domain 1"/>
    <property type="match status" value="1"/>
</dbReference>
<dbReference type="PROSITE" id="PS00108">
    <property type="entry name" value="PROTEIN_KINASE_ST"/>
    <property type="match status" value="1"/>
</dbReference>
<evidence type="ECO:0000256" key="11">
    <source>
        <dbReference type="PROSITE-ProRule" id="PRU10141"/>
    </source>
</evidence>
<keyword evidence="13" id="KW-1185">Reference proteome</keyword>
<dbReference type="InterPro" id="IPR008271">
    <property type="entry name" value="Ser/Thr_kinase_AS"/>
</dbReference>
<dbReference type="InterPro" id="IPR050236">
    <property type="entry name" value="Ser_Thr_kinase_AGC"/>
</dbReference>
<dbReference type="GO" id="GO:0004674">
    <property type="term" value="F:protein serine/threonine kinase activity"/>
    <property type="evidence" value="ECO:0007669"/>
    <property type="project" value="UniProtKB-KW"/>
</dbReference>
<feature type="binding site" evidence="11">
    <location>
        <position position="182"/>
    </location>
    <ligand>
        <name>ATP</name>
        <dbReference type="ChEBI" id="CHEBI:30616"/>
    </ligand>
</feature>
<dbReference type="PROSITE" id="PS00107">
    <property type="entry name" value="PROTEIN_KINASE_ATP"/>
    <property type="match status" value="1"/>
</dbReference>
<keyword evidence="4" id="KW-0808">Transferase</keyword>
<evidence type="ECO:0000256" key="6">
    <source>
        <dbReference type="ARBA" id="ARBA00022777"/>
    </source>
</evidence>
<reference evidence="14" key="1">
    <citation type="submission" date="2025-08" db="UniProtKB">
        <authorList>
            <consortium name="RefSeq"/>
        </authorList>
    </citation>
    <scope>IDENTIFICATION</scope>
</reference>
<evidence type="ECO:0000256" key="4">
    <source>
        <dbReference type="ARBA" id="ARBA00022679"/>
    </source>
</evidence>
<evidence type="ECO:0000256" key="7">
    <source>
        <dbReference type="ARBA" id="ARBA00022840"/>
    </source>
</evidence>
<feature type="domain" description="Protein kinase" evidence="12">
    <location>
        <begin position="155"/>
        <end position="423"/>
    </location>
</feature>
<sequence length="536" mass="61269">MDNRFKNVYESIKEKHAPILRDCGTQMMSFIQKYYAYDPTHFPAERYAKDQCMLYLQEILLLCSQKKMTVQQLREGVENLYFLSYVLSSTHVAAFRMLIEDLVSIVSMSRELINTAERTAGCKVTNWEDVIGFMKQEAENVSSEAKFVLGRISDFAISKLIGAGSFGAVYKARMGRAQCVVKFVPTKAPPHVGAAIADKCVASMVNHPCVVKYYACFAGKDVYVTAMEYIRGVDVIHLLKVMGKLSEKLCRVIVSQVGLALIHLHLKGFIHRDVKPSNMMITAGCRVKLIDFDTARVCIGKYDTRKSWGFMRRTAKEFESGEIAGTLTFMAPEIFKNSGYGRALDWWALGVTTFELITGRLPFPVEDSIDKTKEAICNARYEWPKDRGFDAQLQNFVMRCLTVRAEDRLASIHYNEFLRHPFFEAPDWRLIETSPKLLDFQPIQELLRNRKSIPAEKWSPEISPGAAQKKSRLFKELSFEDSLEPTPNMFAYSSPGFIRAREAVENHLIPDNQTLYDPPELVYEEDDPEAYYFENF</sequence>
<evidence type="ECO:0000259" key="12">
    <source>
        <dbReference type="PROSITE" id="PS50011"/>
    </source>
</evidence>
<dbReference type="GeneID" id="108864207"/>
<accession>A0AAJ7SEM4</accession>
<dbReference type="InterPro" id="IPR011009">
    <property type="entry name" value="Kinase-like_dom_sf"/>
</dbReference>
<keyword evidence="7 11" id="KW-0067">ATP-binding</keyword>
<dbReference type="AlphaFoldDB" id="A0AAJ7SEM4"/>
<evidence type="ECO:0000256" key="5">
    <source>
        <dbReference type="ARBA" id="ARBA00022741"/>
    </source>
</evidence>
<evidence type="ECO:0000313" key="14">
    <source>
        <dbReference type="RefSeq" id="XP_028967190.1"/>
    </source>
</evidence>
<dbReference type="RefSeq" id="XP_028967190.1">
    <property type="nucleotide sequence ID" value="XM_029111357.1"/>
</dbReference>
<dbReference type="Pfam" id="PF00069">
    <property type="entry name" value="Pkinase"/>
    <property type="match status" value="1"/>
</dbReference>
<dbReference type="PROSITE" id="PS50011">
    <property type="entry name" value="PROTEIN_KINASE_DOM"/>
    <property type="match status" value="1"/>
</dbReference>
<dbReference type="InterPro" id="IPR000719">
    <property type="entry name" value="Prot_kinase_dom"/>
</dbReference>
<dbReference type="PANTHER" id="PTHR24356">
    <property type="entry name" value="SERINE/THREONINE-PROTEIN KINASE"/>
    <property type="match status" value="1"/>
</dbReference>
<dbReference type="SMART" id="SM00220">
    <property type="entry name" value="S_TKc"/>
    <property type="match status" value="1"/>
</dbReference>